<dbReference type="GO" id="GO:0016020">
    <property type="term" value="C:membrane"/>
    <property type="evidence" value="ECO:0007669"/>
    <property type="project" value="UniProtKB-SubCell"/>
</dbReference>
<evidence type="ECO:0000256" key="1">
    <source>
        <dbReference type="ARBA" id="ARBA00004141"/>
    </source>
</evidence>
<organism evidence="7 8">
    <name type="scientific">Sphingobacterium puteale</name>
    <dbReference type="NCBI Taxonomy" id="2420510"/>
    <lineage>
        <taxon>Bacteria</taxon>
        <taxon>Pseudomonadati</taxon>
        <taxon>Bacteroidota</taxon>
        <taxon>Sphingobacteriia</taxon>
        <taxon>Sphingobacteriales</taxon>
        <taxon>Sphingobacteriaceae</taxon>
        <taxon>Sphingobacterium</taxon>
    </lineage>
</organism>
<evidence type="ECO:0000256" key="2">
    <source>
        <dbReference type="ARBA" id="ARBA00022692"/>
    </source>
</evidence>
<dbReference type="PANTHER" id="PTHR42718">
    <property type="entry name" value="MAJOR FACILITATOR SUPERFAMILY MULTIDRUG TRANSPORTER MFSC"/>
    <property type="match status" value="1"/>
</dbReference>
<dbReference type="InterPro" id="IPR011701">
    <property type="entry name" value="MFS"/>
</dbReference>
<evidence type="ECO:0000256" key="4">
    <source>
        <dbReference type="ARBA" id="ARBA00023136"/>
    </source>
</evidence>
<feature type="transmembrane region" description="Helical" evidence="5">
    <location>
        <begin position="158"/>
        <end position="177"/>
    </location>
</feature>
<accession>A0A420VXZ4</accession>
<gene>
    <name evidence="7" type="ORF">D7322_12975</name>
</gene>
<dbReference type="PROSITE" id="PS50850">
    <property type="entry name" value="MFS"/>
    <property type="match status" value="1"/>
</dbReference>
<dbReference type="EMBL" id="RBWS01000009">
    <property type="protein sequence ID" value="RKO71067.1"/>
    <property type="molecule type" value="Genomic_DNA"/>
</dbReference>
<dbReference type="GO" id="GO:0022857">
    <property type="term" value="F:transmembrane transporter activity"/>
    <property type="evidence" value="ECO:0007669"/>
    <property type="project" value="InterPro"/>
</dbReference>
<feature type="transmembrane region" description="Helical" evidence="5">
    <location>
        <begin position="247"/>
        <end position="266"/>
    </location>
</feature>
<dbReference type="PRINTS" id="PR01036">
    <property type="entry name" value="TCRTETB"/>
</dbReference>
<keyword evidence="8" id="KW-1185">Reference proteome</keyword>
<name>A0A420VXZ4_9SPHI</name>
<feature type="transmembrane region" description="Helical" evidence="5">
    <location>
        <begin position="324"/>
        <end position="344"/>
    </location>
</feature>
<dbReference type="InterPro" id="IPR036259">
    <property type="entry name" value="MFS_trans_sf"/>
</dbReference>
<keyword evidence="4 5" id="KW-0472">Membrane</keyword>
<feature type="domain" description="Major facilitator superfamily (MFS) profile" evidence="6">
    <location>
        <begin position="30"/>
        <end position="488"/>
    </location>
</feature>
<sequence length="502" mass="55217">MTIKNIQTTFDYKIIKNFGYMRFRIKDLLHIFILSIGIFLFVIDLFIINVSLPTIQQSLDLSNSATQWIIILYIIGYASLLINAGNAGDYFGKKKLYVMGMAGFTFASVICGLSSNIYLLLMGRLLQGISSGMMVPQGIALITLLFEDASKRAMALGIYGSIAGIASVIGQLLGGLLPDQSWIHESWRLIFLINIPIGILACIAAYCCVPRDQPNPTSTISFIPMLSLFVLLMGLISPLVMGPELHWPIWSILLLAAALIFTLLFLKKQKELYKTGQKSLFNFVLFDNRVFNLGLIAALAYYMVQDAYFIINSNYLQHDKSYTATMTGIAFVYQGIGYVVASLIVSRFIQRHGKAVVLTGLGVMVMSLFLHLLVLNKVSVASDQLHLLFFFYGLGCGSVLPSLMTLALKDVSKELIGVGSAIYLTVQQLSICLGIAFVVGLFLHENGNPFFRLNNITTAYGSATTVSILLLLLVACCIICLPAIGKKKGNCISAQQKYDCEV</sequence>
<feature type="transmembrane region" description="Helical" evidence="5">
    <location>
        <begin position="68"/>
        <end position="84"/>
    </location>
</feature>
<dbReference type="Gene3D" id="1.20.1720.10">
    <property type="entry name" value="Multidrug resistance protein D"/>
    <property type="match status" value="1"/>
</dbReference>
<feature type="transmembrane region" description="Helical" evidence="5">
    <location>
        <begin position="96"/>
        <end position="119"/>
    </location>
</feature>
<feature type="transmembrane region" description="Helical" evidence="5">
    <location>
        <begin position="420"/>
        <end position="443"/>
    </location>
</feature>
<feature type="transmembrane region" description="Helical" evidence="5">
    <location>
        <begin position="28"/>
        <end position="48"/>
    </location>
</feature>
<evidence type="ECO:0000256" key="3">
    <source>
        <dbReference type="ARBA" id="ARBA00022989"/>
    </source>
</evidence>
<dbReference type="Gene3D" id="1.20.1250.20">
    <property type="entry name" value="MFS general substrate transporter like domains"/>
    <property type="match status" value="1"/>
</dbReference>
<dbReference type="InterPro" id="IPR020846">
    <property type="entry name" value="MFS_dom"/>
</dbReference>
<comment type="subcellular location">
    <subcellularLocation>
        <location evidence="1">Membrane</location>
        <topology evidence="1">Multi-pass membrane protein</topology>
    </subcellularLocation>
</comment>
<reference evidence="7 8" key="1">
    <citation type="submission" date="2018-10" db="EMBL/GenBank/DDBJ databases">
        <title>Sphingobacterium sp. M05W1-28.</title>
        <authorList>
            <person name="Cai H."/>
        </authorList>
    </citation>
    <scope>NUCLEOTIDE SEQUENCE [LARGE SCALE GENOMIC DNA]</scope>
    <source>
        <strain evidence="7 8">M05W1-28</strain>
    </source>
</reference>
<proteinExistence type="predicted"/>
<feature type="transmembrane region" description="Helical" evidence="5">
    <location>
        <begin position="221"/>
        <end position="241"/>
    </location>
</feature>
<evidence type="ECO:0000256" key="5">
    <source>
        <dbReference type="SAM" id="Phobius"/>
    </source>
</evidence>
<evidence type="ECO:0000259" key="6">
    <source>
        <dbReference type="PROSITE" id="PS50850"/>
    </source>
</evidence>
<dbReference type="CDD" id="cd17321">
    <property type="entry name" value="MFS_MMR_MDR_like"/>
    <property type="match status" value="1"/>
</dbReference>
<keyword evidence="3 5" id="KW-1133">Transmembrane helix</keyword>
<dbReference type="SUPFAM" id="SSF103473">
    <property type="entry name" value="MFS general substrate transporter"/>
    <property type="match status" value="2"/>
</dbReference>
<feature type="transmembrane region" description="Helical" evidence="5">
    <location>
        <begin position="125"/>
        <end position="146"/>
    </location>
</feature>
<feature type="transmembrane region" description="Helical" evidence="5">
    <location>
        <begin position="387"/>
        <end position="408"/>
    </location>
</feature>
<dbReference type="Proteomes" id="UP000282423">
    <property type="component" value="Unassembled WGS sequence"/>
</dbReference>
<feature type="transmembrane region" description="Helical" evidence="5">
    <location>
        <begin position="463"/>
        <end position="484"/>
    </location>
</feature>
<feature type="transmembrane region" description="Helical" evidence="5">
    <location>
        <begin position="286"/>
        <end position="304"/>
    </location>
</feature>
<dbReference type="Pfam" id="PF07690">
    <property type="entry name" value="MFS_1"/>
    <property type="match status" value="1"/>
</dbReference>
<keyword evidence="2 5" id="KW-0812">Transmembrane</keyword>
<dbReference type="PANTHER" id="PTHR42718:SF39">
    <property type="entry name" value="ACTINORHODIN TRANSPORTER-RELATED"/>
    <property type="match status" value="1"/>
</dbReference>
<dbReference type="AlphaFoldDB" id="A0A420VXZ4"/>
<protein>
    <submittedName>
        <fullName evidence="7">MFS transporter</fullName>
    </submittedName>
</protein>
<evidence type="ECO:0000313" key="7">
    <source>
        <dbReference type="EMBL" id="RKO71067.1"/>
    </source>
</evidence>
<evidence type="ECO:0000313" key="8">
    <source>
        <dbReference type="Proteomes" id="UP000282423"/>
    </source>
</evidence>
<feature type="transmembrane region" description="Helical" evidence="5">
    <location>
        <begin position="189"/>
        <end position="209"/>
    </location>
</feature>
<feature type="transmembrane region" description="Helical" evidence="5">
    <location>
        <begin position="356"/>
        <end position="375"/>
    </location>
</feature>
<comment type="caution">
    <text evidence="7">The sequence shown here is derived from an EMBL/GenBank/DDBJ whole genome shotgun (WGS) entry which is preliminary data.</text>
</comment>